<proteinExistence type="predicted"/>
<accession>A0A0D1AP28</accession>
<name>A0A0D1AP28_CLOBO</name>
<comment type="caution">
    <text evidence="1">The sequence shown here is derived from an EMBL/GenBank/DDBJ whole genome shotgun (WGS) entry which is preliminary data.</text>
</comment>
<dbReference type="SUPFAM" id="SSF53756">
    <property type="entry name" value="UDP-Glycosyltransferase/glycogen phosphorylase"/>
    <property type="match status" value="1"/>
</dbReference>
<protein>
    <submittedName>
        <fullName evidence="1">Glycosyltransferase</fullName>
    </submittedName>
</protein>
<sequence length="368" mass="44053">MKRRCIFHIPYKVDLNWPSGSQIRPINMIKAFEQNGYDVEIIMGYGEEREKKIKKIKSNIKEGIKYDFLYSESSTEPTLLTEKNHIPLYPFLDFGFLKYCKNHNIKIGLFYRDIHWRFSQYKKNVNIFKRIVAYTFYFYDLLKYKAIIDILYLPSKKMYRYIPIKLKCKVEELPPAFEASIPSNEICEQTKKEDFINIFYVGGVNPQLYNLEKMFSVINNEKKYKLTVCCRENEWKSYNKIYKKYIGDKIKIIHKKDKELNKYFAEADVVSLFVEPQEYWKFAMPVKLFTYISYKKPIICCKNTAVGKFVMDNSIGWEIDYSEESLSKLLEYLSCNKQEIYVKKSNITKIIDQHDWKARARKVINDLI</sequence>
<dbReference type="Gene3D" id="3.40.50.2000">
    <property type="entry name" value="Glycogen Phosphorylase B"/>
    <property type="match status" value="1"/>
</dbReference>
<dbReference type="HOGENOM" id="CLU_064250_0_0_9"/>
<reference evidence="1 2" key="1">
    <citation type="submission" date="2014-06" db="EMBL/GenBank/DDBJ databases">
        <title>Genome characterization of distinct group I Clostridium botulinum lineages.</title>
        <authorList>
            <person name="Giordani F."/>
            <person name="Anselmo A."/>
            <person name="Fillo S."/>
            <person name="Palozzi A.M."/>
            <person name="Fortunato A."/>
            <person name="Gentile B."/>
            <person name="Ciammaruconi A."/>
            <person name="Anniballi F."/>
            <person name="De Medici D."/>
            <person name="Lista F."/>
        </authorList>
    </citation>
    <scope>NUCLEOTIDE SEQUENCE [LARGE SCALE GENOMIC DNA]</scope>
    <source>
        <strain evidence="1 2">B2 450</strain>
    </source>
</reference>
<evidence type="ECO:0000313" key="1">
    <source>
        <dbReference type="EMBL" id="KIS24934.1"/>
    </source>
</evidence>
<dbReference type="Proteomes" id="UP000032250">
    <property type="component" value="Unassembled WGS sequence"/>
</dbReference>
<keyword evidence="1" id="KW-0808">Transferase</keyword>
<organism evidence="1 2">
    <name type="scientific">Clostridium botulinum B2 450</name>
    <dbReference type="NCBI Taxonomy" id="1379739"/>
    <lineage>
        <taxon>Bacteria</taxon>
        <taxon>Bacillati</taxon>
        <taxon>Bacillota</taxon>
        <taxon>Clostridia</taxon>
        <taxon>Eubacteriales</taxon>
        <taxon>Clostridiaceae</taxon>
        <taxon>Clostridium</taxon>
    </lineage>
</organism>
<dbReference type="AlphaFoldDB" id="A0A0D1AP28"/>
<dbReference type="EMBL" id="JXSU01000007">
    <property type="protein sequence ID" value="KIS24934.1"/>
    <property type="molecule type" value="Genomic_DNA"/>
</dbReference>
<evidence type="ECO:0000313" key="2">
    <source>
        <dbReference type="Proteomes" id="UP000032250"/>
    </source>
</evidence>
<dbReference type="PATRIC" id="fig|1379739.3.peg.3518"/>
<dbReference type="GO" id="GO:0016740">
    <property type="term" value="F:transferase activity"/>
    <property type="evidence" value="ECO:0007669"/>
    <property type="project" value="UniProtKB-KW"/>
</dbReference>
<gene>
    <name evidence="1" type="ORF">N495_15610</name>
</gene>
<dbReference type="OrthoDB" id="9801492at2"/>
<dbReference type="RefSeq" id="WP_003483615.1">
    <property type="nucleotide sequence ID" value="NZ_JXSU01000007.1"/>
</dbReference>